<dbReference type="Pfam" id="PF00005">
    <property type="entry name" value="ABC_tran"/>
    <property type="match status" value="1"/>
</dbReference>
<dbReference type="Pfam" id="PF08352">
    <property type="entry name" value="oligo_HPY"/>
    <property type="match status" value="1"/>
</dbReference>
<accession>A0A433RRB9</accession>
<dbReference type="InterPro" id="IPR050319">
    <property type="entry name" value="ABC_transp_ATP-bind"/>
</dbReference>
<evidence type="ECO:0000256" key="4">
    <source>
        <dbReference type="ARBA" id="ARBA00022840"/>
    </source>
</evidence>
<evidence type="ECO:0000256" key="3">
    <source>
        <dbReference type="ARBA" id="ARBA00022741"/>
    </source>
</evidence>
<evidence type="ECO:0000256" key="2">
    <source>
        <dbReference type="ARBA" id="ARBA00022448"/>
    </source>
</evidence>
<keyword evidence="2" id="KW-0813">Transport</keyword>
<dbReference type="InterPro" id="IPR017871">
    <property type="entry name" value="ABC_transporter-like_CS"/>
</dbReference>
<dbReference type="PANTHER" id="PTHR43776">
    <property type="entry name" value="TRANSPORT ATP-BINDING PROTEIN"/>
    <property type="match status" value="1"/>
</dbReference>
<keyword evidence="7" id="KW-1185">Reference proteome</keyword>
<dbReference type="InterPro" id="IPR003593">
    <property type="entry name" value="AAA+_ATPase"/>
</dbReference>
<sequence>MSDVLVEVKNLKKYFGGKKSLFNRHPDTVKAVDNVSFEIYKGETLGIVGESGCGKSTTGKMIMNLLEPTEGSVVFQGKDLTELTGQKGRAARQKFQMIFQDPYASLNPRMTVRQLLTEPFKIHGIEKKNERAKVNKLLELVGLNAYHADRYPHEFSGGQRQRIVIARALALNPDLIVADEPVSALDVSIQSQILNLMKKLQRELGLTYLFIAHDLSVVEHISDRVGVMYLGNMVELTDKKSLYREPLHPYTQALLSAVPVADPTVKKQRVILKGDLPSPSDPPTGCVFHTRCPFAMTQCKQNKPVLQDIRGDQHFVACHLYNGSAESEAKLKKQIL</sequence>
<dbReference type="EMBL" id="JTFC01000036">
    <property type="protein sequence ID" value="RUS53712.1"/>
    <property type="molecule type" value="Genomic_DNA"/>
</dbReference>
<feature type="domain" description="ABC transporter" evidence="5">
    <location>
        <begin position="6"/>
        <end position="255"/>
    </location>
</feature>
<dbReference type="NCBIfam" id="NF008453">
    <property type="entry name" value="PRK11308.1"/>
    <property type="match status" value="1"/>
</dbReference>
<dbReference type="RefSeq" id="WP_126991332.1">
    <property type="nucleotide sequence ID" value="NZ_JTFC01000036.1"/>
</dbReference>
<dbReference type="SMART" id="SM00382">
    <property type="entry name" value="AAA"/>
    <property type="match status" value="1"/>
</dbReference>
<dbReference type="CDD" id="cd03257">
    <property type="entry name" value="ABC_NikE_OppD_transporters"/>
    <property type="match status" value="1"/>
</dbReference>
<evidence type="ECO:0000313" key="7">
    <source>
        <dbReference type="Proteomes" id="UP000288623"/>
    </source>
</evidence>
<protein>
    <submittedName>
        <fullName evidence="6">Peptide ABC transporter substrate-binding protein</fullName>
    </submittedName>
</protein>
<keyword evidence="4" id="KW-0067">ATP-binding</keyword>
<dbReference type="InterPro" id="IPR013563">
    <property type="entry name" value="Oligopep_ABC_C"/>
</dbReference>
<dbReference type="PROSITE" id="PS50893">
    <property type="entry name" value="ABC_TRANSPORTER_2"/>
    <property type="match status" value="1"/>
</dbReference>
<comment type="caution">
    <text evidence="6">The sequence shown here is derived from an EMBL/GenBank/DDBJ whole genome shotgun (WGS) entry which is preliminary data.</text>
</comment>
<gene>
    <name evidence="6" type="ORF">QI30_14505</name>
</gene>
<organism evidence="6 7">
    <name type="scientific">Candidatus Kurthia intestinigallinarum</name>
    <dbReference type="NCBI Taxonomy" id="1562256"/>
    <lineage>
        <taxon>Bacteria</taxon>
        <taxon>Bacillati</taxon>
        <taxon>Bacillota</taxon>
        <taxon>Bacilli</taxon>
        <taxon>Bacillales</taxon>
        <taxon>Caryophanaceae</taxon>
        <taxon>Kurthia</taxon>
    </lineage>
</organism>
<dbReference type="PANTHER" id="PTHR43776:SF7">
    <property type="entry name" value="D,D-DIPEPTIDE TRANSPORT ATP-BINDING PROTEIN DDPF-RELATED"/>
    <property type="match status" value="1"/>
</dbReference>
<evidence type="ECO:0000259" key="5">
    <source>
        <dbReference type="PROSITE" id="PS50893"/>
    </source>
</evidence>
<dbReference type="GO" id="GO:0015833">
    <property type="term" value="P:peptide transport"/>
    <property type="evidence" value="ECO:0007669"/>
    <property type="project" value="InterPro"/>
</dbReference>
<dbReference type="InterPro" id="IPR027417">
    <property type="entry name" value="P-loop_NTPase"/>
</dbReference>
<proteinExistence type="inferred from homology"/>
<evidence type="ECO:0000313" key="6">
    <source>
        <dbReference type="EMBL" id="RUS53712.1"/>
    </source>
</evidence>
<evidence type="ECO:0000256" key="1">
    <source>
        <dbReference type="ARBA" id="ARBA00005417"/>
    </source>
</evidence>
<dbReference type="NCBIfam" id="TIGR01727">
    <property type="entry name" value="oligo_HPY"/>
    <property type="match status" value="1"/>
</dbReference>
<comment type="similarity">
    <text evidence="1">Belongs to the ABC transporter superfamily.</text>
</comment>
<dbReference type="Proteomes" id="UP000288623">
    <property type="component" value="Unassembled WGS sequence"/>
</dbReference>
<dbReference type="GO" id="GO:0016887">
    <property type="term" value="F:ATP hydrolysis activity"/>
    <property type="evidence" value="ECO:0007669"/>
    <property type="project" value="InterPro"/>
</dbReference>
<dbReference type="GO" id="GO:0005524">
    <property type="term" value="F:ATP binding"/>
    <property type="evidence" value="ECO:0007669"/>
    <property type="project" value="UniProtKB-KW"/>
</dbReference>
<reference evidence="6 7" key="1">
    <citation type="submission" date="2014-11" db="EMBL/GenBank/DDBJ databases">
        <title>Genome sequence and analysis of novel Kurthia sp.</title>
        <authorList>
            <person name="Lawson J.N."/>
            <person name="Gonzalez J.E."/>
            <person name="Rinauldi L."/>
            <person name="Xuan Z."/>
            <person name="Firman A."/>
            <person name="Shaddox L."/>
            <person name="Trudeau A."/>
            <person name="Shah S."/>
            <person name="Reiman D."/>
        </authorList>
    </citation>
    <scope>NUCLEOTIDE SEQUENCE [LARGE SCALE GENOMIC DNA]</scope>
    <source>
        <strain evidence="6 7">3B1D</strain>
    </source>
</reference>
<dbReference type="FunFam" id="3.40.50.300:FF:000016">
    <property type="entry name" value="Oligopeptide ABC transporter ATP-binding component"/>
    <property type="match status" value="1"/>
</dbReference>
<keyword evidence="3" id="KW-0547">Nucleotide-binding</keyword>
<dbReference type="InterPro" id="IPR003439">
    <property type="entry name" value="ABC_transporter-like_ATP-bd"/>
</dbReference>
<dbReference type="Gene3D" id="3.40.50.300">
    <property type="entry name" value="P-loop containing nucleotide triphosphate hydrolases"/>
    <property type="match status" value="1"/>
</dbReference>
<dbReference type="PROSITE" id="PS00211">
    <property type="entry name" value="ABC_TRANSPORTER_1"/>
    <property type="match status" value="1"/>
</dbReference>
<name>A0A433RRB9_9BACL</name>
<dbReference type="OrthoDB" id="9802264at2"/>
<dbReference type="AlphaFoldDB" id="A0A433RRB9"/>
<dbReference type="SUPFAM" id="SSF52540">
    <property type="entry name" value="P-loop containing nucleoside triphosphate hydrolases"/>
    <property type="match status" value="1"/>
</dbReference>
<dbReference type="GO" id="GO:0055085">
    <property type="term" value="P:transmembrane transport"/>
    <property type="evidence" value="ECO:0007669"/>
    <property type="project" value="UniProtKB-ARBA"/>
</dbReference>